<keyword evidence="6" id="KW-0418">Kinase</keyword>
<dbReference type="Pfam" id="PF00069">
    <property type="entry name" value="Pkinase"/>
    <property type="match status" value="1"/>
</dbReference>
<comment type="similarity">
    <text evidence="1">Belongs to the protein kinase superfamily. STE Ser/Thr protein kinase family. STE20 subfamily.</text>
</comment>
<dbReference type="EC" id="2.7.11.1" evidence="2"/>
<evidence type="ECO:0000256" key="7">
    <source>
        <dbReference type="ARBA" id="ARBA00022840"/>
    </source>
</evidence>
<evidence type="ECO:0000313" key="13">
    <source>
        <dbReference type="EMBL" id="KAK8863874.1"/>
    </source>
</evidence>
<dbReference type="InterPro" id="IPR017441">
    <property type="entry name" value="Protein_kinase_ATP_BS"/>
</dbReference>
<comment type="catalytic activity">
    <reaction evidence="9">
        <text>L-seryl-[protein] + ATP = O-phospho-L-seryl-[protein] + ADP + H(+)</text>
        <dbReference type="Rhea" id="RHEA:17989"/>
        <dbReference type="Rhea" id="RHEA-COMP:9863"/>
        <dbReference type="Rhea" id="RHEA-COMP:11604"/>
        <dbReference type="ChEBI" id="CHEBI:15378"/>
        <dbReference type="ChEBI" id="CHEBI:29999"/>
        <dbReference type="ChEBI" id="CHEBI:30616"/>
        <dbReference type="ChEBI" id="CHEBI:83421"/>
        <dbReference type="ChEBI" id="CHEBI:456216"/>
        <dbReference type="EC" id="2.7.11.1"/>
    </reaction>
</comment>
<proteinExistence type="inferred from homology"/>
<evidence type="ECO:0000256" key="4">
    <source>
        <dbReference type="ARBA" id="ARBA00022679"/>
    </source>
</evidence>
<evidence type="ECO:0000256" key="2">
    <source>
        <dbReference type="ARBA" id="ARBA00012513"/>
    </source>
</evidence>
<evidence type="ECO:0000256" key="1">
    <source>
        <dbReference type="ARBA" id="ARBA00008874"/>
    </source>
</evidence>
<accession>A0ABR2IKV2</accession>
<evidence type="ECO:0000256" key="5">
    <source>
        <dbReference type="ARBA" id="ARBA00022741"/>
    </source>
</evidence>
<feature type="region of interest" description="Disordered" evidence="11">
    <location>
        <begin position="771"/>
        <end position="801"/>
    </location>
</feature>
<dbReference type="PROSITE" id="PS00107">
    <property type="entry name" value="PROTEIN_KINASE_ATP"/>
    <property type="match status" value="1"/>
</dbReference>
<dbReference type="InterPro" id="IPR008271">
    <property type="entry name" value="Ser/Thr_kinase_AS"/>
</dbReference>
<evidence type="ECO:0000256" key="8">
    <source>
        <dbReference type="ARBA" id="ARBA00047899"/>
    </source>
</evidence>
<evidence type="ECO:0000256" key="11">
    <source>
        <dbReference type="SAM" id="MobiDB-lite"/>
    </source>
</evidence>
<dbReference type="PROSITE" id="PS50011">
    <property type="entry name" value="PROTEIN_KINASE_DOM"/>
    <property type="match status" value="1"/>
</dbReference>
<dbReference type="PROSITE" id="PS00108">
    <property type="entry name" value="PROTEIN_KINASE_ST"/>
    <property type="match status" value="1"/>
</dbReference>
<feature type="binding site" evidence="10">
    <location>
        <position position="77"/>
    </location>
    <ligand>
        <name>ATP</name>
        <dbReference type="ChEBI" id="CHEBI:30616"/>
    </ligand>
</feature>
<dbReference type="Gene3D" id="1.10.510.10">
    <property type="entry name" value="Transferase(Phosphotransferase) domain 1"/>
    <property type="match status" value="1"/>
</dbReference>
<dbReference type="PANTHER" id="PTHR48012">
    <property type="entry name" value="STERILE20-LIKE KINASE, ISOFORM B-RELATED"/>
    <property type="match status" value="1"/>
</dbReference>
<dbReference type="InterPro" id="IPR000719">
    <property type="entry name" value="Prot_kinase_dom"/>
</dbReference>
<dbReference type="EMBL" id="JAPFFF010000017">
    <property type="protein sequence ID" value="KAK8863874.1"/>
    <property type="molecule type" value="Genomic_DNA"/>
</dbReference>
<protein>
    <recommendedName>
        <fullName evidence="2">non-specific serine/threonine protein kinase</fullName>
        <ecNumber evidence="2">2.7.11.1</ecNumber>
    </recommendedName>
</protein>
<keyword evidence="3" id="KW-0723">Serine/threonine-protein kinase</keyword>
<dbReference type="CDD" id="cd05122">
    <property type="entry name" value="PKc_STE"/>
    <property type="match status" value="1"/>
</dbReference>
<name>A0ABR2IKV2_9EUKA</name>
<evidence type="ECO:0000313" key="14">
    <source>
        <dbReference type="Proteomes" id="UP001470230"/>
    </source>
</evidence>
<reference evidence="13 14" key="1">
    <citation type="submission" date="2024-04" db="EMBL/GenBank/DDBJ databases">
        <title>Tritrichomonas musculus Genome.</title>
        <authorList>
            <person name="Alves-Ferreira E."/>
            <person name="Grigg M."/>
            <person name="Lorenzi H."/>
            <person name="Galac M."/>
        </authorList>
    </citation>
    <scope>NUCLEOTIDE SEQUENCE [LARGE SCALE GENOMIC DNA]</scope>
    <source>
        <strain evidence="13 14">EAF2021</strain>
    </source>
</reference>
<gene>
    <name evidence="13" type="ORF">M9Y10_011565</name>
</gene>
<evidence type="ECO:0000256" key="3">
    <source>
        <dbReference type="ARBA" id="ARBA00022527"/>
    </source>
</evidence>
<comment type="caution">
    <text evidence="13">The sequence shown here is derived from an EMBL/GenBank/DDBJ whole genome shotgun (WGS) entry which is preliminary data.</text>
</comment>
<sequence length="801" mass="88537">MFKKLFRKKKDNEGDSSISAPMEVVHAVHIDKEMNWTFDQSIDPKTIFTKLKVIGKGGFGTVWQIIHRPSMKILAGKLINQTLVQDDNSKEEIQHEIELMREVDSPYTVRYYGCVNFEGSLMILMEYIDRGSLRDILDYREQVLSEDQISCVMSDLLNGLKKIHNDFHILHRDIKAANLLLNSEGRMKLADFGVSRQFEGGGSSQTMTIVGTPYWMAPEVISGIAYSYPADVWSVGITAVELAEGAPPYVEYSPTKAMVEIATKGFPGYRFPQMHSPEFTDFVSHCVVFNQKERWSVERLLEHPFIKRSKGYSRDTVMTDLIKEGAANLGISSSSQLNSTFETGSNISLSKQSVGLDNDNSSSILGSATPLDGEGFNTFSDCANALLSKKLESAIGTFVGPQGEGTSSMVFTPTPENADSTFQAGSGFNSFVGPGDGMSSFVYTPTPDTADSTFKAGSGFDSFASTGNGDGMSSFVYTPTPQTADSTFKAGSGFDSFVSTGNGEGMSSFVYTPTPQTADSTFKASTNVGTFVGPTSNEGMSSFVYTPTPETADSTFKASSDFNSFMASHQNMLNQDHAVVQEDGQKRDRIVTFEMNDPSMRQSLLFEQKDDDTFVITRNEFEEKKKNKVPEEAKEEVILDGDEPVSLPQLDNKAFMQVSRAMSKQIPFSPLLIATNQDAPVETLYMPVDSTMMRKKILPPLFDEDGVINMTAAIRHEKATVICAMALILAAFIFFGSNGFFFLLGVSILTHMSVIFMSKRKERHETIVKRAKEARAERNKRKVELAQQKKNKKMGKIEPQQ</sequence>
<evidence type="ECO:0000256" key="10">
    <source>
        <dbReference type="PROSITE-ProRule" id="PRU10141"/>
    </source>
</evidence>
<keyword evidence="7 10" id="KW-0067">ATP-binding</keyword>
<dbReference type="SUPFAM" id="SSF56112">
    <property type="entry name" value="Protein kinase-like (PK-like)"/>
    <property type="match status" value="1"/>
</dbReference>
<organism evidence="13 14">
    <name type="scientific">Tritrichomonas musculus</name>
    <dbReference type="NCBI Taxonomy" id="1915356"/>
    <lineage>
        <taxon>Eukaryota</taxon>
        <taxon>Metamonada</taxon>
        <taxon>Parabasalia</taxon>
        <taxon>Tritrichomonadida</taxon>
        <taxon>Tritrichomonadidae</taxon>
        <taxon>Tritrichomonas</taxon>
    </lineage>
</organism>
<dbReference type="SMART" id="SM00220">
    <property type="entry name" value="S_TKc"/>
    <property type="match status" value="1"/>
</dbReference>
<evidence type="ECO:0000256" key="9">
    <source>
        <dbReference type="ARBA" id="ARBA00048679"/>
    </source>
</evidence>
<evidence type="ECO:0000259" key="12">
    <source>
        <dbReference type="PROSITE" id="PS50011"/>
    </source>
</evidence>
<keyword evidence="5 10" id="KW-0547">Nucleotide-binding</keyword>
<keyword evidence="4" id="KW-0808">Transferase</keyword>
<dbReference type="InterPro" id="IPR011009">
    <property type="entry name" value="Kinase-like_dom_sf"/>
</dbReference>
<keyword evidence="14" id="KW-1185">Reference proteome</keyword>
<evidence type="ECO:0000256" key="6">
    <source>
        <dbReference type="ARBA" id="ARBA00022777"/>
    </source>
</evidence>
<dbReference type="InterPro" id="IPR050629">
    <property type="entry name" value="STE20/SPS1-PAK"/>
</dbReference>
<feature type="domain" description="Protein kinase" evidence="12">
    <location>
        <begin position="48"/>
        <end position="306"/>
    </location>
</feature>
<dbReference type="PANTHER" id="PTHR48012:SF10">
    <property type="entry name" value="FI20177P1"/>
    <property type="match status" value="1"/>
</dbReference>
<comment type="catalytic activity">
    <reaction evidence="8">
        <text>L-threonyl-[protein] + ATP = O-phospho-L-threonyl-[protein] + ADP + H(+)</text>
        <dbReference type="Rhea" id="RHEA:46608"/>
        <dbReference type="Rhea" id="RHEA-COMP:11060"/>
        <dbReference type="Rhea" id="RHEA-COMP:11605"/>
        <dbReference type="ChEBI" id="CHEBI:15378"/>
        <dbReference type="ChEBI" id="CHEBI:30013"/>
        <dbReference type="ChEBI" id="CHEBI:30616"/>
        <dbReference type="ChEBI" id="CHEBI:61977"/>
        <dbReference type="ChEBI" id="CHEBI:456216"/>
        <dbReference type="EC" id="2.7.11.1"/>
    </reaction>
</comment>
<dbReference type="Proteomes" id="UP001470230">
    <property type="component" value="Unassembled WGS sequence"/>
</dbReference>